<dbReference type="PANTHER" id="PTHR24416">
    <property type="entry name" value="TYROSINE-PROTEIN KINASE RECEPTOR"/>
    <property type="match status" value="1"/>
</dbReference>
<dbReference type="FunFam" id="3.30.200.20:FF:000586">
    <property type="entry name" value="Receptor protein-tyrosine kinase"/>
    <property type="match status" value="1"/>
</dbReference>
<dbReference type="InterPro" id="IPR011009">
    <property type="entry name" value="Kinase-like_dom_sf"/>
</dbReference>
<dbReference type="PANTHER" id="PTHR24416:SF626">
    <property type="entry name" value="PROTEIN KINASE DOMAIN-CONTAINING PROTEIN-RELATED"/>
    <property type="match status" value="1"/>
</dbReference>
<dbReference type="STRING" id="6238.A8XHW0"/>
<dbReference type="Pfam" id="PF07714">
    <property type="entry name" value="PK_Tyr_Ser-Thr"/>
    <property type="match status" value="1"/>
</dbReference>
<evidence type="ECO:0000313" key="15">
    <source>
        <dbReference type="WormBase" id="CBG13386"/>
    </source>
</evidence>
<protein>
    <submittedName>
        <fullName evidence="13">Protein CBR-KIN-15</fullName>
    </submittedName>
</protein>
<dbReference type="CDD" id="cd00192">
    <property type="entry name" value="PTKc"/>
    <property type="match status" value="1"/>
</dbReference>
<feature type="domain" description="Protein kinase" evidence="12">
    <location>
        <begin position="162"/>
        <end position="477"/>
    </location>
</feature>
<evidence type="ECO:0000256" key="9">
    <source>
        <dbReference type="PROSITE-ProRule" id="PRU10141"/>
    </source>
</evidence>
<dbReference type="GO" id="GO:0005524">
    <property type="term" value="F:ATP binding"/>
    <property type="evidence" value="ECO:0007669"/>
    <property type="project" value="UniProtKB-UniRule"/>
</dbReference>
<reference evidence="13 14" key="2">
    <citation type="journal article" date="2011" name="PLoS Genet.">
        <title>Caenorhabditis briggsae recombinant inbred line genotypes reveal inter-strain incompatibility and the evolution of recombination.</title>
        <authorList>
            <person name="Ross J.A."/>
            <person name="Koboldt D.C."/>
            <person name="Staisch J.E."/>
            <person name="Chamberlin H.M."/>
            <person name="Gupta B.P."/>
            <person name="Miller R.D."/>
            <person name="Baird S.E."/>
            <person name="Haag E.S."/>
        </authorList>
    </citation>
    <scope>NUCLEOTIDE SEQUENCE [LARGE SCALE GENOMIC DNA]</scope>
    <source>
        <strain evidence="13 14">AF16</strain>
    </source>
</reference>
<dbReference type="SUPFAM" id="SSF56112">
    <property type="entry name" value="Protein kinase-like (PK-like)"/>
    <property type="match status" value="1"/>
</dbReference>
<keyword evidence="3 11" id="KW-0812">Transmembrane</keyword>
<dbReference type="GO" id="GO:0004714">
    <property type="term" value="F:transmembrane receptor protein tyrosine kinase activity"/>
    <property type="evidence" value="ECO:0000318"/>
    <property type="project" value="GO_Central"/>
</dbReference>
<dbReference type="PRINTS" id="PR00109">
    <property type="entry name" value="TYRKINASE"/>
</dbReference>
<keyword evidence="4 9" id="KW-0547">Nucleotide-binding</keyword>
<dbReference type="OMA" id="HERIHYL"/>
<sequence>MRLLSQIVEKPSKVRFTFEKLRTTVINPSENSLQKTRRYRRNIFTDATLKQNRWILFFFLYGVLIMLFVVLCMLWTVRKRRQSQSSVNNDSPENDTPNNSQNNHQREDITMETITQLEETEPLLNTQQENEECPSDLLSGPINERIDYLKFDESREIKRSNIKMFKPIGNGQFGAVHIGLLKRSNTTWEKGPTLPVALKRPIHHYNAANLQLTYEELKLMCAIGKHPNVICLIGGVVNGLQKQAETWIVSEYVECGDLLEFLRKSRDIFENKLISSQNGYMVPTKKLYLSKEEPENGKAKLSTYDLLSFAYQIANGMDYLAKIRLVHRDLALRNILINKNKTIRIADFGLARKNNKGYYRVKHMETHLPYYYSSPESWDTQKFNEKSDVWSFGVCLYEIFSLGKEPYADVKEVQNSKNDLMVYLKAGNHLSRPEFCHPEVYKVMELCFNLDVDVRPNFSLCLEYFAEHLSTAAKPLFEEIEHNLQLEAEKQRKLSDWVQDDDDDDE</sequence>
<evidence type="ECO:0000256" key="11">
    <source>
        <dbReference type="SAM" id="Phobius"/>
    </source>
</evidence>
<evidence type="ECO:0000256" key="8">
    <source>
        <dbReference type="ARBA" id="ARBA00051243"/>
    </source>
</evidence>
<evidence type="ECO:0000259" key="12">
    <source>
        <dbReference type="PROSITE" id="PS50011"/>
    </source>
</evidence>
<dbReference type="eggNOG" id="KOG0200">
    <property type="taxonomic scope" value="Eukaryota"/>
</dbReference>
<feature type="compositionally biased region" description="Polar residues" evidence="10">
    <location>
        <begin position="83"/>
        <end position="103"/>
    </location>
</feature>
<dbReference type="InterPro" id="IPR000719">
    <property type="entry name" value="Prot_kinase_dom"/>
</dbReference>
<dbReference type="WormBase" id="CBG13386">
    <property type="protein sequence ID" value="CBP45403"/>
    <property type="gene ID" value="WBGene00034162"/>
    <property type="gene designation" value="Cbr-kin-15"/>
</dbReference>
<feature type="transmembrane region" description="Helical" evidence="11">
    <location>
        <begin position="54"/>
        <end position="77"/>
    </location>
</feature>
<proteinExistence type="predicted"/>
<dbReference type="GO" id="GO:0007169">
    <property type="term" value="P:cell surface receptor protein tyrosine kinase signaling pathway"/>
    <property type="evidence" value="ECO:0000318"/>
    <property type="project" value="GO_Central"/>
</dbReference>
<dbReference type="GO" id="GO:0045138">
    <property type="term" value="P:nematode male tail tip morphogenesis"/>
    <property type="evidence" value="ECO:0007669"/>
    <property type="project" value="UniProtKB-ARBA"/>
</dbReference>
<dbReference type="InterPro" id="IPR050122">
    <property type="entry name" value="RTK"/>
</dbReference>
<organism evidence="13 14">
    <name type="scientific">Caenorhabditis briggsae</name>
    <dbReference type="NCBI Taxonomy" id="6238"/>
    <lineage>
        <taxon>Eukaryota</taxon>
        <taxon>Metazoa</taxon>
        <taxon>Ecdysozoa</taxon>
        <taxon>Nematoda</taxon>
        <taxon>Chromadorea</taxon>
        <taxon>Rhabditida</taxon>
        <taxon>Rhabditina</taxon>
        <taxon>Rhabditomorpha</taxon>
        <taxon>Rhabditoidea</taxon>
        <taxon>Rhabditidae</taxon>
        <taxon>Peloderinae</taxon>
        <taxon>Caenorhabditis</taxon>
    </lineage>
</organism>
<evidence type="ECO:0000256" key="7">
    <source>
        <dbReference type="ARBA" id="ARBA00023136"/>
    </source>
</evidence>
<evidence type="ECO:0000256" key="4">
    <source>
        <dbReference type="ARBA" id="ARBA00022741"/>
    </source>
</evidence>
<accession>A8XHW0</accession>
<keyword evidence="14" id="KW-1185">Reference proteome</keyword>
<gene>
    <name evidence="15" type="primary">kin-15</name>
    <name evidence="13" type="synonym">Cbr-kin-15</name>
    <name evidence="15" type="ORF">CBG13386</name>
    <name evidence="13" type="ORF">CBG_13386</name>
</gene>
<dbReference type="PROSITE" id="PS00107">
    <property type="entry name" value="PROTEIN_KINASE_ATP"/>
    <property type="match status" value="1"/>
</dbReference>
<keyword evidence="7 11" id="KW-0472">Membrane</keyword>
<dbReference type="EMBL" id="HE600919">
    <property type="protein sequence ID" value="CAP32226.2"/>
    <property type="molecule type" value="Genomic_DNA"/>
</dbReference>
<feature type="binding site" evidence="9">
    <location>
        <position position="199"/>
    </location>
    <ligand>
        <name>ATP</name>
        <dbReference type="ChEBI" id="CHEBI:30616"/>
    </ligand>
</feature>
<evidence type="ECO:0000256" key="6">
    <source>
        <dbReference type="ARBA" id="ARBA00022989"/>
    </source>
</evidence>
<evidence type="ECO:0000256" key="10">
    <source>
        <dbReference type="SAM" id="MobiDB-lite"/>
    </source>
</evidence>
<dbReference type="GO" id="GO:0043235">
    <property type="term" value="C:receptor complex"/>
    <property type="evidence" value="ECO:0000318"/>
    <property type="project" value="GO_Central"/>
</dbReference>
<dbReference type="Proteomes" id="UP000008549">
    <property type="component" value="Unassembled WGS sequence"/>
</dbReference>
<dbReference type="FunFam" id="1.10.510.10:FF:001737">
    <property type="entry name" value="Protein CBG04906"/>
    <property type="match status" value="1"/>
</dbReference>
<comment type="subcellular location">
    <subcellularLocation>
        <location evidence="1">Cell membrane</location>
        <topology evidence="1">Single-pass membrane protein</topology>
    </subcellularLocation>
</comment>
<dbReference type="Gene3D" id="1.10.510.10">
    <property type="entry name" value="Transferase(Phosphotransferase) domain 1"/>
    <property type="match status" value="1"/>
</dbReference>
<dbReference type="SMART" id="SM00219">
    <property type="entry name" value="TyrKc"/>
    <property type="match status" value="1"/>
</dbReference>
<reference evidence="13 14" key="1">
    <citation type="journal article" date="2003" name="PLoS Biol.">
        <title>The genome sequence of Caenorhabditis briggsae: a platform for comparative genomics.</title>
        <authorList>
            <person name="Stein L.D."/>
            <person name="Bao Z."/>
            <person name="Blasiar D."/>
            <person name="Blumenthal T."/>
            <person name="Brent M.R."/>
            <person name="Chen N."/>
            <person name="Chinwalla A."/>
            <person name="Clarke L."/>
            <person name="Clee C."/>
            <person name="Coghlan A."/>
            <person name="Coulson A."/>
            <person name="D'Eustachio P."/>
            <person name="Fitch D.H."/>
            <person name="Fulton L.A."/>
            <person name="Fulton R.E."/>
            <person name="Griffiths-Jones S."/>
            <person name="Harris T.W."/>
            <person name="Hillier L.W."/>
            <person name="Kamath R."/>
            <person name="Kuwabara P.E."/>
            <person name="Mardis E.R."/>
            <person name="Marra M.A."/>
            <person name="Miner T.L."/>
            <person name="Minx P."/>
            <person name="Mullikin J.C."/>
            <person name="Plumb R.W."/>
            <person name="Rogers J."/>
            <person name="Schein J.E."/>
            <person name="Sohrmann M."/>
            <person name="Spieth J."/>
            <person name="Stajich J.E."/>
            <person name="Wei C."/>
            <person name="Willey D."/>
            <person name="Wilson R.K."/>
            <person name="Durbin R."/>
            <person name="Waterston R.H."/>
        </authorList>
    </citation>
    <scope>NUCLEOTIDE SEQUENCE [LARGE SCALE GENOMIC DNA]</scope>
    <source>
        <strain evidence="13 14">AF16</strain>
    </source>
</reference>
<dbReference type="InterPro" id="IPR001245">
    <property type="entry name" value="Ser-Thr/Tyr_kinase_cat_dom"/>
</dbReference>
<keyword evidence="2" id="KW-1003">Cell membrane</keyword>
<evidence type="ECO:0000256" key="2">
    <source>
        <dbReference type="ARBA" id="ARBA00022475"/>
    </source>
</evidence>
<feature type="region of interest" description="Disordered" evidence="10">
    <location>
        <begin position="83"/>
        <end position="108"/>
    </location>
</feature>
<dbReference type="PROSITE" id="PS50011">
    <property type="entry name" value="PROTEIN_KINASE_DOM"/>
    <property type="match status" value="1"/>
</dbReference>
<evidence type="ECO:0000313" key="14">
    <source>
        <dbReference type="Proteomes" id="UP000008549"/>
    </source>
</evidence>
<keyword evidence="6 11" id="KW-1133">Transmembrane helix</keyword>
<evidence type="ECO:0000256" key="3">
    <source>
        <dbReference type="ARBA" id="ARBA00022692"/>
    </source>
</evidence>
<dbReference type="Gene3D" id="3.30.200.20">
    <property type="entry name" value="Phosphorylase Kinase, domain 1"/>
    <property type="match status" value="1"/>
</dbReference>
<dbReference type="GO" id="GO:0005886">
    <property type="term" value="C:plasma membrane"/>
    <property type="evidence" value="ECO:0000318"/>
    <property type="project" value="GO_Central"/>
</dbReference>
<evidence type="ECO:0000313" key="13">
    <source>
        <dbReference type="EMBL" id="CAP32226.2"/>
    </source>
</evidence>
<evidence type="ECO:0000256" key="1">
    <source>
        <dbReference type="ARBA" id="ARBA00004162"/>
    </source>
</evidence>
<comment type="catalytic activity">
    <reaction evidence="8">
        <text>L-tyrosyl-[protein] + ATP = O-phospho-L-tyrosyl-[protein] + ADP + H(+)</text>
        <dbReference type="Rhea" id="RHEA:10596"/>
        <dbReference type="Rhea" id="RHEA-COMP:10136"/>
        <dbReference type="Rhea" id="RHEA-COMP:20101"/>
        <dbReference type="ChEBI" id="CHEBI:15378"/>
        <dbReference type="ChEBI" id="CHEBI:30616"/>
        <dbReference type="ChEBI" id="CHEBI:46858"/>
        <dbReference type="ChEBI" id="CHEBI:61978"/>
        <dbReference type="ChEBI" id="CHEBI:456216"/>
        <dbReference type="EC" id="2.7.10.1"/>
    </reaction>
</comment>
<keyword evidence="5 9" id="KW-0067">ATP-binding</keyword>
<dbReference type="InterPro" id="IPR017441">
    <property type="entry name" value="Protein_kinase_ATP_BS"/>
</dbReference>
<dbReference type="HOGENOM" id="CLU_000288_7_40_1"/>
<dbReference type="InterPro" id="IPR008266">
    <property type="entry name" value="Tyr_kinase_AS"/>
</dbReference>
<dbReference type="AlphaFoldDB" id="A8XHW0"/>
<dbReference type="PROSITE" id="PS00109">
    <property type="entry name" value="PROTEIN_KINASE_TYR"/>
    <property type="match status" value="1"/>
</dbReference>
<name>A8XHW0_CAEBR</name>
<dbReference type="InterPro" id="IPR020635">
    <property type="entry name" value="Tyr_kinase_cat_dom"/>
</dbReference>
<dbReference type="InParanoid" id="A8XHW0"/>
<evidence type="ECO:0000256" key="5">
    <source>
        <dbReference type="ARBA" id="ARBA00022840"/>
    </source>
</evidence>